<keyword evidence="6" id="KW-1185">Reference proteome</keyword>
<dbReference type="GO" id="GO:0006096">
    <property type="term" value="P:glycolytic process"/>
    <property type="evidence" value="ECO:0007669"/>
    <property type="project" value="UniProtKB-UniRule"/>
</dbReference>
<dbReference type="EMBL" id="CP007142">
    <property type="protein sequence ID" value="AJQ94964.1"/>
    <property type="molecule type" value="Genomic_DNA"/>
</dbReference>
<comment type="subcellular location">
    <subcellularLocation>
        <location evidence="3">Cytoplasm</location>
    </subcellularLocation>
</comment>
<keyword evidence="2 3" id="KW-0418">Kinase</keyword>
<dbReference type="RefSeq" id="WP_052830261.1">
    <property type="nucleotide sequence ID" value="NZ_CP007142.1"/>
</dbReference>
<dbReference type="Gene3D" id="3.40.367.20">
    <property type="match status" value="1"/>
</dbReference>
<dbReference type="KEGG" id="gsn:YC6258_02926"/>
<dbReference type="Proteomes" id="UP000032266">
    <property type="component" value="Chromosome"/>
</dbReference>
<dbReference type="PATRIC" id="fig|1445510.3.peg.2896"/>
<dbReference type="PANTHER" id="PTHR47690">
    <property type="entry name" value="GLUCOKINASE"/>
    <property type="match status" value="1"/>
</dbReference>
<dbReference type="STRING" id="1445510.YC6258_02926"/>
<dbReference type="InterPro" id="IPR050201">
    <property type="entry name" value="Bacterial_glucokinase"/>
</dbReference>
<dbReference type="NCBIfam" id="TIGR00749">
    <property type="entry name" value="glk"/>
    <property type="match status" value="1"/>
</dbReference>
<gene>
    <name evidence="3" type="primary">glk</name>
    <name evidence="5" type="ORF">YC6258_02926</name>
</gene>
<feature type="binding site" evidence="3">
    <location>
        <begin position="9"/>
        <end position="14"/>
    </location>
    <ligand>
        <name>ATP</name>
        <dbReference type="ChEBI" id="CHEBI:30616"/>
    </ligand>
</feature>
<keyword evidence="3" id="KW-0067">ATP-binding</keyword>
<dbReference type="GO" id="GO:0004340">
    <property type="term" value="F:glucokinase activity"/>
    <property type="evidence" value="ECO:0007669"/>
    <property type="project" value="UniProtKB-UniRule"/>
</dbReference>
<accession>A0A0C5VWX7</accession>
<evidence type="ECO:0000256" key="4">
    <source>
        <dbReference type="RuleBase" id="RU004046"/>
    </source>
</evidence>
<dbReference type="CDD" id="cd24008">
    <property type="entry name" value="ASKHA_NBD_GLK"/>
    <property type="match status" value="1"/>
</dbReference>
<evidence type="ECO:0000256" key="3">
    <source>
        <dbReference type="HAMAP-Rule" id="MF_00524"/>
    </source>
</evidence>
<evidence type="ECO:0000313" key="5">
    <source>
        <dbReference type="EMBL" id="AJQ94964.1"/>
    </source>
</evidence>
<dbReference type="Gene3D" id="3.30.420.40">
    <property type="match status" value="1"/>
</dbReference>
<dbReference type="PANTHER" id="PTHR47690:SF1">
    <property type="entry name" value="GLUCOKINASE"/>
    <property type="match status" value="1"/>
</dbReference>
<dbReference type="EC" id="2.7.1.2" evidence="3"/>
<dbReference type="GO" id="GO:0005829">
    <property type="term" value="C:cytosol"/>
    <property type="evidence" value="ECO:0007669"/>
    <property type="project" value="TreeGrafter"/>
</dbReference>
<comment type="catalytic activity">
    <reaction evidence="3">
        <text>D-glucose + ATP = D-glucose 6-phosphate + ADP + H(+)</text>
        <dbReference type="Rhea" id="RHEA:17825"/>
        <dbReference type="ChEBI" id="CHEBI:4167"/>
        <dbReference type="ChEBI" id="CHEBI:15378"/>
        <dbReference type="ChEBI" id="CHEBI:30616"/>
        <dbReference type="ChEBI" id="CHEBI:61548"/>
        <dbReference type="ChEBI" id="CHEBI:456216"/>
        <dbReference type="EC" id="2.7.1.2"/>
    </reaction>
</comment>
<dbReference type="Pfam" id="PF02685">
    <property type="entry name" value="Glucokinase"/>
    <property type="match status" value="1"/>
</dbReference>
<dbReference type="SUPFAM" id="SSF53067">
    <property type="entry name" value="Actin-like ATPase domain"/>
    <property type="match status" value="1"/>
</dbReference>
<organism evidence="5 6">
    <name type="scientific">Gynuella sunshinyii YC6258</name>
    <dbReference type="NCBI Taxonomy" id="1445510"/>
    <lineage>
        <taxon>Bacteria</taxon>
        <taxon>Pseudomonadati</taxon>
        <taxon>Pseudomonadota</taxon>
        <taxon>Gammaproteobacteria</taxon>
        <taxon>Oceanospirillales</taxon>
        <taxon>Saccharospirillaceae</taxon>
        <taxon>Gynuella</taxon>
    </lineage>
</organism>
<dbReference type="GO" id="GO:0005536">
    <property type="term" value="F:D-glucose binding"/>
    <property type="evidence" value="ECO:0007669"/>
    <property type="project" value="InterPro"/>
</dbReference>
<proteinExistence type="inferred from homology"/>
<protein>
    <recommendedName>
        <fullName evidence="3">Glucokinase</fullName>
        <ecNumber evidence="3">2.7.1.2</ecNumber>
    </recommendedName>
    <alternativeName>
        <fullName evidence="3">Glucose kinase</fullName>
    </alternativeName>
</protein>
<reference evidence="5 6" key="1">
    <citation type="submission" date="2014-01" db="EMBL/GenBank/DDBJ databases">
        <title>Full genme sequencing of cellulolytic bacterium Gynuella sunshinyii YC6258T gen. nov., sp. nov.</title>
        <authorList>
            <person name="Khan H."/>
            <person name="Chung E.J."/>
            <person name="Chung Y.R."/>
        </authorList>
    </citation>
    <scope>NUCLEOTIDE SEQUENCE [LARGE SCALE GENOMIC DNA]</scope>
    <source>
        <strain evidence="5 6">YC6258</strain>
    </source>
</reference>
<dbReference type="InterPro" id="IPR003836">
    <property type="entry name" value="Glucokinase"/>
</dbReference>
<evidence type="ECO:0000256" key="2">
    <source>
        <dbReference type="ARBA" id="ARBA00022777"/>
    </source>
</evidence>
<evidence type="ECO:0000313" key="6">
    <source>
        <dbReference type="Proteomes" id="UP000032266"/>
    </source>
</evidence>
<keyword evidence="3" id="KW-0547">Nucleotide-binding</keyword>
<dbReference type="InterPro" id="IPR043129">
    <property type="entry name" value="ATPase_NBD"/>
</dbReference>
<keyword evidence="1 3" id="KW-0808">Transferase</keyword>
<comment type="similarity">
    <text evidence="3 4">Belongs to the bacterial glucokinase family.</text>
</comment>
<dbReference type="AlphaFoldDB" id="A0A0C5VWX7"/>
<dbReference type="HOGENOM" id="CLU_042582_1_0_6"/>
<keyword evidence="3" id="KW-0324">Glycolysis</keyword>
<dbReference type="GO" id="GO:0005524">
    <property type="term" value="F:ATP binding"/>
    <property type="evidence" value="ECO:0007669"/>
    <property type="project" value="UniProtKB-UniRule"/>
</dbReference>
<evidence type="ECO:0000256" key="1">
    <source>
        <dbReference type="ARBA" id="ARBA00022679"/>
    </source>
</evidence>
<dbReference type="HAMAP" id="MF_00524">
    <property type="entry name" value="Glucokinase"/>
    <property type="match status" value="1"/>
</dbReference>
<name>A0A0C5VWX7_9GAMM</name>
<sequence>MIQEFGIIADIGGTNARFALAPLKRLAADEKLELNEQELCYAKALNGAEYEGILEAIRAYLEHLPEQIKPIKQGVMAIACPTDSDYIKMTNHTWKFSVSELKQQLGFDSLKFINDYNALANSVPHLDASGAIKIGRGTAIENMPMVVTGPGTGLGLGTLVFDKHGVPITVETEGGHAHFAPTDEVEIEILRYLLTKYERVSAERLLSGMGLENIYQALHLYRKGEVAVLKAAEISAAAINKTDAICEEALARMCSVLGHFAGDAALTCGAKGGVYIAGGILPRFVDFFKNSAFRQSFEAKGRLSSFVVDIPTYLIVSTQPGLLGSAAVLNHIYNGH</sequence>
<keyword evidence="3" id="KW-0963">Cytoplasm</keyword>